<sequence>MRAARAVLIAIGVVLTGVGAVVFVAGVPVRQWPGVLLWLAGAVVLHDAVFAPLVLLGTRLLRRAGGRLSWGGVAAVQVALVVGGALTLIAFPGIRSQQLGARNPSVLVFPYGLHLALAWAAIGIVTAVVVVAIGLRRARRG</sequence>
<evidence type="ECO:0000313" key="3">
    <source>
        <dbReference type="Proteomes" id="UP000265742"/>
    </source>
</evidence>
<accession>A0A3A1U8J7</accession>
<name>A0A3A1U8J7_9MICO</name>
<keyword evidence="1" id="KW-1133">Transmembrane helix</keyword>
<feature type="transmembrane region" description="Helical" evidence="1">
    <location>
        <begin position="7"/>
        <end position="29"/>
    </location>
</feature>
<evidence type="ECO:0000256" key="1">
    <source>
        <dbReference type="SAM" id="Phobius"/>
    </source>
</evidence>
<dbReference type="AlphaFoldDB" id="A0A3A1U8J7"/>
<feature type="transmembrane region" description="Helical" evidence="1">
    <location>
        <begin position="35"/>
        <end position="56"/>
    </location>
</feature>
<reference evidence="3" key="1">
    <citation type="submission" date="2018-09" db="EMBL/GenBank/DDBJ databases">
        <authorList>
            <person name="Kim I."/>
        </authorList>
    </citation>
    <scope>NUCLEOTIDE SEQUENCE [LARGE SCALE GENOMIC DNA]</scope>
    <source>
        <strain evidence="3">DD4a</strain>
    </source>
</reference>
<keyword evidence="1" id="KW-0812">Transmembrane</keyword>
<keyword evidence="1" id="KW-0472">Membrane</keyword>
<dbReference type="Proteomes" id="UP000265742">
    <property type="component" value="Unassembled WGS sequence"/>
</dbReference>
<protein>
    <submittedName>
        <fullName evidence="2">Uncharacterized protein</fullName>
    </submittedName>
</protein>
<proteinExistence type="predicted"/>
<dbReference type="EMBL" id="QXTG01000001">
    <property type="protein sequence ID" value="RIX31388.1"/>
    <property type="molecule type" value="Genomic_DNA"/>
</dbReference>
<organism evidence="2 3">
    <name type="scientific">Amnibacterium setariae</name>
    <dbReference type="NCBI Taxonomy" id="2306585"/>
    <lineage>
        <taxon>Bacteria</taxon>
        <taxon>Bacillati</taxon>
        <taxon>Actinomycetota</taxon>
        <taxon>Actinomycetes</taxon>
        <taxon>Micrococcales</taxon>
        <taxon>Microbacteriaceae</taxon>
        <taxon>Amnibacterium</taxon>
    </lineage>
</organism>
<feature type="transmembrane region" description="Helical" evidence="1">
    <location>
        <begin position="68"/>
        <end position="91"/>
    </location>
</feature>
<keyword evidence="3" id="KW-1185">Reference proteome</keyword>
<gene>
    <name evidence="2" type="ORF">D1781_05125</name>
</gene>
<evidence type="ECO:0000313" key="2">
    <source>
        <dbReference type="EMBL" id="RIX31388.1"/>
    </source>
</evidence>
<comment type="caution">
    <text evidence="2">The sequence shown here is derived from an EMBL/GenBank/DDBJ whole genome shotgun (WGS) entry which is preliminary data.</text>
</comment>
<feature type="transmembrane region" description="Helical" evidence="1">
    <location>
        <begin position="111"/>
        <end position="135"/>
    </location>
</feature>